<gene>
    <name evidence="1" type="ORF">VTL71DRAFT_8514</name>
</gene>
<accession>A0ABR4CXX5</accession>
<keyword evidence="2" id="KW-1185">Reference proteome</keyword>
<comment type="caution">
    <text evidence="1">The sequence shown here is derived from an EMBL/GenBank/DDBJ whole genome shotgun (WGS) entry which is preliminary data.</text>
</comment>
<reference evidence="1 2" key="1">
    <citation type="journal article" date="2024" name="Commun. Biol.">
        <title>Comparative genomic analysis of thermophilic fungi reveals convergent evolutionary adaptations and gene losses.</title>
        <authorList>
            <person name="Steindorff A.S."/>
            <person name="Aguilar-Pontes M.V."/>
            <person name="Robinson A.J."/>
            <person name="Andreopoulos B."/>
            <person name="LaButti K."/>
            <person name="Kuo A."/>
            <person name="Mondo S."/>
            <person name="Riley R."/>
            <person name="Otillar R."/>
            <person name="Haridas S."/>
            <person name="Lipzen A."/>
            <person name="Grimwood J."/>
            <person name="Schmutz J."/>
            <person name="Clum A."/>
            <person name="Reid I.D."/>
            <person name="Moisan M.C."/>
            <person name="Butler G."/>
            <person name="Nguyen T.T.M."/>
            <person name="Dewar K."/>
            <person name="Conant G."/>
            <person name="Drula E."/>
            <person name="Henrissat B."/>
            <person name="Hansel C."/>
            <person name="Singer S."/>
            <person name="Hutchinson M.I."/>
            <person name="de Vries R.P."/>
            <person name="Natvig D.O."/>
            <person name="Powell A.J."/>
            <person name="Tsang A."/>
            <person name="Grigoriev I.V."/>
        </authorList>
    </citation>
    <scope>NUCLEOTIDE SEQUENCE [LARGE SCALE GENOMIC DNA]</scope>
    <source>
        <strain evidence="1 2">CBS 494.80</strain>
    </source>
</reference>
<protein>
    <submittedName>
        <fullName evidence="1">Uncharacterized protein</fullName>
    </submittedName>
</protein>
<name>A0ABR4CXX5_9HELO</name>
<proteinExistence type="predicted"/>
<dbReference type="Proteomes" id="UP001595075">
    <property type="component" value="Unassembled WGS sequence"/>
</dbReference>
<dbReference type="EMBL" id="JAZHXI010000002">
    <property type="protein sequence ID" value="KAL2074735.1"/>
    <property type="molecule type" value="Genomic_DNA"/>
</dbReference>
<evidence type="ECO:0000313" key="2">
    <source>
        <dbReference type="Proteomes" id="UP001595075"/>
    </source>
</evidence>
<sequence>MSSEAEVKECPECGVNPCNCNSTVWFDQ</sequence>
<organism evidence="1 2">
    <name type="scientific">Oculimacula yallundae</name>
    <dbReference type="NCBI Taxonomy" id="86028"/>
    <lineage>
        <taxon>Eukaryota</taxon>
        <taxon>Fungi</taxon>
        <taxon>Dikarya</taxon>
        <taxon>Ascomycota</taxon>
        <taxon>Pezizomycotina</taxon>
        <taxon>Leotiomycetes</taxon>
        <taxon>Helotiales</taxon>
        <taxon>Ploettnerulaceae</taxon>
        <taxon>Oculimacula</taxon>
    </lineage>
</organism>
<evidence type="ECO:0000313" key="1">
    <source>
        <dbReference type="EMBL" id="KAL2074735.1"/>
    </source>
</evidence>